<dbReference type="EMBL" id="BK014655">
    <property type="protein sequence ID" value="DAD66223.1"/>
    <property type="molecule type" value="Genomic_DNA"/>
</dbReference>
<accession>A0A8S5L8J8</accession>
<organism evidence="1">
    <name type="scientific">Siphoviridae sp. ctjfQ5</name>
    <dbReference type="NCBI Taxonomy" id="2823594"/>
    <lineage>
        <taxon>Viruses</taxon>
        <taxon>Duplodnaviria</taxon>
        <taxon>Heunggongvirae</taxon>
        <taxon>Uroviricota</taxon>
        <taxon>Caudoviricetes</taxon>
    </lineage>
</organism>
<evidence type="ECO:0000313" key="1">
    <source>
        <dbReference type="EMBL" id="DAD66223.1"/>
    </source>
</evidence>
<sequence length="261" mass="29825">MRRRHYPVCFIRGGCVRMKYKVRVSELRYGEVEVDAASEREAKSKATRARFDFFDSEITDLTVEKVVSNEPRDVIERLESWANGDTCDGCPAKDDTVFQAVELLRKAYLEEIGPHTYIVTETCPHCESEIEMIWNTDERGFKAFCPVCGKRLMLCDECLHTGKGQCDYSNDTDSCRYNPAAGKKLWMRLGVMLNVTPMRKPKLSSARMRASLRTLCERLSTLAGSEQRAIATFRWIALRITTRPTEPTLKPATRVSTCKEE</sequence>
<reference evidence="1" key="1">
    <citation type="journal article" date="2021" name="Proc. Natl. Acad. Sci. U.S.A.">
        <title>A Catalog of Tens of Thousands of Viruses from Human Metagenomes Reveals Hidden Associations with Chronic Diseases.</title>
        <authorList>
            <person name="Tisza M.J."/>
            <person name="Buck C.B."/>
        </authorList>
    </citation>
    <scope>NUCLEOTIDE SEQUENCE</scope>
    <source>
        <strain evidence="1">CtjfQ5</strain>
    </source>
</reference>
<name>A0A8S5L8J8_9CAUD</name>
<protein>
    <submittedName>
        <fullName evidence="1">Transcription initiation factor IIE, alpha finger</fullName>
    </submittedName>
</protein>
<proteinExistence type="predicted"/>